<evidence type="ECO:0000313" key="6">
    <source>
        <dbReference type="Proteomes" id="UP000234845"/>
    </source>
</evidence>
<dbReference type="InterPro" id="IPR043594">
    <property type="entry name" value="HMGL"/>
</dbReference>
<dbReference type="SUPFAM" id="SSF51569">
    <property type="entry name" value="Aldolase"/>
    <property type="match status" value="1"/>
</dbReference>
<keyword evidence="2" id="KW-0479">Metal-binding</keyword>
<evidence type="ECO:0000256" key="3">
    <source>
        <dbReference type="ARBA" id="ARBA00023239"/>
    </source>
</evidence>
<feature type="domain" description="Pyruvate carboxyltransferase" evidence="4">
    <location>
        <begin position="5"/>
        <end position="272"/>
    </location>
</feature>
<dbReference type="GO" id="GO:0046951">
    <property type="term" value="P:ketone body biosynthetic process"/>
    <property type="evidence" value="ECO:0007669"/>
    <property type="project" value="TreeGrafter"/>
</dbReference>
<dbReference type="PANTHER" id="PTHR42738">
    <property type="entry name" value="HYDROXYMETHYLGLUTARYL-COA LYASE"/>
    <property type="match status" value="1"/>
</dbReference>
<dbReference type="CDD" id="cd07938">
    <property type="entry name" value="DRE_TIM_HMGL"/>
    <property type="match status" value="1"/>
</dbReference>
<dbReference type="EMBL" id="PKLZ01000003">
    <property type="protein sequence ID" value="PLW83030.1"/>
    <property type="molecule type" value="Genomic_DNA"/>
</dbReference>
<comment type="similarity">
    <text evidence="1">Belongs to the HMG-CoA lyase family.</text>
</comment>
<dbReference type="GO" id="GO:0046872">
    <property type="term" value="F:metal ion binding"/>
    <property type="evidence" value="ECO:0007669"/>
    <property type="project" value="UniProtKB-KW"/>
</dbReference>
<dbReference type="GO" id="GO:0004419">
    <property type="term" value="F:hydroxymethylglutaryl-CoA lyase activity"/>
    <property type="evidence" value="ECO:0007669"/>
    <property type="project" value="TreeGrafter"/>
</dbReference>
<evidence type="ECO:0000256" key="2">
    <source>
        <dbReference type="ARBA" id="ARBA00022723"/>
    </source>
</evidence>
<dbReference type="Proteomes" id="UP000234845">
    <property type="component" value="Unassembled WGS sequence"/>
</dbReference>
<name>A0A2N5Y3Q5_9GAMM</name>
<dbReference type="OrthoDB" id="9784013at2"/>
<reference evidence="6" key="1">
    <citation type="submission" date="2017-11" db="EMBL/GenBank/DDBJ databases">
        <title>The draft genome sequence of Chromatocurvus sp. F02.</title>
        <authorList>
            <person name="Du Z.-J."/>
            <person name="Chang Y.-Q."/>
        </authorList>
    </citation>
    <scope>NUCLEOTIDE SEQUENCE [LARGE SCALE GENOMIC DNA]</scope>
    <source>
        <strain evidence="6">F02</strain>
    </source>
</reference>
<dbReference type="RefSeq" id="WP_101520630.1">
    <property type="nucleotide sequence ID" value="NZ_PKLZ01000003.1"/>
</dbReference>
<evidence type="ECO:0000313" key="5">
    <source>
        <dbReference type="EMBL" id="PLW83030.1"/>
    </source>
</evidence>
<dbReference type="PROSITE" id="PS50991">
    <property type="entry name" value="PYR_CT"/>
    <property type="match status" value="1"/>
</dbReference>
<protein>
    <submittedName>
        <fullName evidence="5">Hydroxymethylglutaryl-CoA lyase</fullName>
    </submittedName>
</protein>
<comment type="caution">
    <text evidence="5">The sequence shown here is derived from an EMBL/GenBank/DDBJ whole genome shotgun (WGS) entry which is preliminary data.</text>
</comment>
<organism evidence="5 6">
    <name type="scientific">Kineobactrum sediminis</name>
    <dbReference type="NCBI Taxonomy" id="1905677"/>
    <lineage>
        <taxon>Bacteria</taxon>
        <taxon>Pseudomonadati</taxon>
        <taxon>Pseudomonadota</taxon>
        <taxon>Gammaproteobacteria</taxon>
        <taxon>Cellvibrionales</taxon>
        <taxon>Halieaceae</taxon>
        <taxon>Kineobactrum</taxon>
    </lineage>
</organism>
<dbReference type="InterPro" id="IPR000891">
    <property type="entry name" value="PYR_CT"/>
</dbReference>
<dbReference type="NCBIfam" id="NF004283">
    <property type="entry name" value="PRK05692.1"/>
    <property type="match status" value="1"/>
</dbReference>
<dbReference type="AlphaFoldDB" id="A0A2N5Y3Q5"/>
<dbReference type="GO" id="GO:0006552">
    <property type="term" value="P:L-leucine catabolic process"/>
    <property type="evidence" value="ECO:0007669"/>
    <property type="project" value="TreeGrafter"/>
</dbReference>
<accession>A0A2N5Y3Q5</accession>
<evidence type="ECO:0000256" key="1">
    <source>
        <dbReference type="ARBA" id="ARBA00009405"/>
    </source>
</evidence>
<evidence type="ECO:0000259" key="4">
    <source>
        <dbReference type="PROSITE" id="PS50991"/>
    </source>
</evidence>
<proteinExistence type="inferred from homology"/>
<keyword evidence="6" id="KW-1185">Reference proteome</keyword>
<dbReference type="InterPro" id="IPR013785">
    <property type="entry name" value="Aldolase_TIM"/>
</dbReference>
<sequence length="307" mass="31966">MREQVIINDVGPRDGLQNQGQVLSVTERLQLIKAIRASGLDHIEVGSFVSPKAVPAMAGTGSVFAGLAQVGAGHYSTLIPNMRGYELARDAGVKTVVMVLYGSEGMARKNVNMSREQADEVTEAILLQAQGDGIAVIATIGVAFGCPFDGPVDPGLVADVAGKFLGLGANRFVLADTIAAANPLQVRELTQRLVTEHGASRLGCHFHDTRAMGLANVFAAIESGIRYFDASIAGLGGCPFATGAGGNVATEDVVMMLEQMGFITGINLDALMVASDLAQQLTGTAPGGRSKAWLKPWLARQSAACAD</sequence>
<dbReference type="PANTHER" id="PTHR42738:SF7">
    <property type="entry name" value="HYDROXYMETHYLGLUTARYL-COA LYASE"/>
    <property type="match status" value="1"/>
</dbReference>
<dbReference type="Pfam" id="PF00682">
    <property type="entry name" value="HMGL-like"/>
    <property type="match status" value="1"/>
</dbReference>
<gene>
    <name evidence="5" type="ORF">CWI75_06275</name>
</gene>
<keyword evidence="3 5" id="KW-0456">Lyase</keyword>
<dbReference type="Gene3D" id="3.20.20.70">
    <property type="entry name" value="Aldolase class I"/>
    <property type="match status" value="1"/>
</dbReference>